<evidence type="ECO:0000256" key="17">
    <source>
        <dbReference type="ARBA" id="ARBA00023285"/>
    </source>
</evidence>
<evidence type="ECO:0000313" key="31">
    <source>
        <dbReference type="Proteomes" id="UP000181951"/>
    </source>
</evidence>
<evidence type="ECO:0000256" key="20">
    <source>
        <dbReference type="PIRNR" id="PIRNR000381"/>
    </source>
</evidence>
<dbReference type="EC" id="2.1.1.13" evidence="6 19"/>
<keyword evidence="17 20" id="KW-0170">Cobalt</keyword>
<dbReference type="InterPro" id="IPR006158">
    <property type="entry name" value="Cobalamin-bd"/>
</dbReference>
<dbReference type="GO" id="GO:0031419">
    <property type="term" value="F:cobalamin binding"/>
    <property type="evidence" value="ECO:0007669"/>
    <property type="project" value="UniProtKB-UniRule"/>
</dbReference>
<gene>
    <name evidence="30" type="ORF">SAMN05216267_103546</name>
</gene>
<evidence type="ECO:0000256" key="5">
    <source>
        <dbReference type="ARBA" id="ARBA00010398"/>
    </source>
</evidence>
<evidence type="ECO:0000256" key="11">
    <source>
        <dbReference type="ARBA" id="ARBA00022679"/>
    </source>
</evidence>
<evidence type="ECO:0000256" key="9">
    <source>
        <dbReference type="ARBA" id="ARBA00022605"/>
    </source>
</evidence>
<evidence type="ECO:0000256" key="23">
    <source>
        <dbReference type="PROSITE-ProRule" id="PRU00333"/>
    </source>
</evidence>
<dbReference type="GO" id="GO:0032259">
    <property type="term" value="P:methylation"/>
    <property type="evidence" value="ECO:0007669"/>
    <property type="project" value="UniProtKB-KW"/>
</dbReference>
<keyword evidence="10 20" id="KW-0846">Cobalamin</keyword>
<feature type="binding site" evidence="22">
    <location>
        <position position="853"/>
    </location>
    <ligand>
        <name>methylcob(III)alamin</name>
        <dbReference type="ChEBI" id="CHEBI:28115"/>
    </ligand>
</feature>
<feature type="binding site" description="axial binding residue" evidence="21">
    <location>
        <position position="750"/>
    </location>
    <ligand>
        <name>methylcob(III)alamin</name>
        <dbReference type="ChEBI" id="CHEBI:28115"/>
    </ligand>
    <ligandPart>
        <name>Co</name>
        <dbReference type="ChEBI" id="CHEBI:27638"/>
    </ligandPart>
</feature>
<dbReference type="SUPFAM" id="SSF51717">
    <property type="entry name" value="Dihydropteroate synthetase-like"/>
    <property type="match status" value="1"/>
</dbReference>
<proteinExistence type="inferred from homology"/>
<dbReference type="Proteomes" id="UP000181951">
    <property type="component" value="Unassembled WGS sequence"/>
</dbReference>
<dbReference type="GO" id="GO:0050667">
    <property type="term" value="P:homocysteine metabolic process"/>
    <property type="evidence" value="ECO:0007669"/>
    <property type="project" value="TreeGrafter"/>
</dbReference>
<dbReference type="GO" id="GO:0046653">
    <property type="term" value="P:tetrahydrofolate metabolic process"/>
    <property type="evidence" value="ECO:0007669"/>
    <property type="project" value="TreeGrafter"/>
</dbReference>
<dbReference type="CDD" id="cd00740">
    <property type="entry name" value="MeTr"/>
    <property type="match status" value="1"/>
</dbReference>
<comment type="catalytic activity">
    <reaction evidence="1 20">
        <text>(6S)-5-methyl-5,6,7,8-tetrahydrofolate + L-homocysteine = (6S)-5,6,7,8-tetrahydrofolate + L-methionine</text>
        <dbReference type="Rhea" id="RHEA:11172"/>
        <dbReference type="ChEBI" id="CHEBI:18608"/>
        <dbReference type="ChEBI" id="CHEBI:57453"/>
        <dbReference type="ChEBI" id="CHEBI:57844"/>
        <dbReference type="ChEBI" id="CHEBI:58199"/>
        <dbReference type="EC" id="2.1.1.13"/>
    </reaction>
</comment>
<dbReference type="PANTHER" id="PTHR45833:SF1">
    <property type="entry name" value="METHIONINE SYNTHASE"/>
    <property type="match status" value="1"/>
</dbReference>
<keyword evidence="8 20" id="KW-0489">Methyltransferase</keyword>
<feature type="region of interest" description="Disordered" evidence="24">
    <location>
        <begin position="875"/>
        <end position="902"/>
    </location>
</feature>
<dbReference type="Gene3D" id="3.20.20.330">
    <property type="entry name" value="Homocysteine-binding-like domain"/>
    <property type="match status" value="1"/>
</dbReference>
<protein>
    <recommendedName>
        <fullName evidence="7 19">Methionine synthase</fullName>
        <ecNumber evidence="6 19">2.1.1.13</ecNumber>
    </recommendedName>
    <alternativeName>
        <fullName evidence="20">5-methyltetrahydrofolate--homocysteine methyltransferase</fullName>
    </alternativeName>
</protein>
<evidence type="ECO:0000256" key="8">
    <source>
        <dbReference type="ARBA" id="ARBA00022603"/>
    </source>
</evidence>
<dbReference type="InterPro" id="IPR036594">
    <property type="entry name" value="Meth_synthase_dom"/>
</dbReference>
<evidence type="ECO:0000259" key="26">
    <source>
        <dbReference type="PROSITE" id="PS50972"/>
    </source>
</evidence>
<feature type="domain" description="Pterin-binding" evidence="26">
    <location>
        <begin position="351"/>
        <end position="614"/>
    </location>
</feature>
<evidence type="ECO:0000256" key="15">
    <source>
        <dbReference type="ARBA" id="ARBA00022833"/>
    </source>
</evidence>
<dbReference type="AlphaFoldDB" id="A0A1H8RKP2"/>
<feature type="binding site" evidence="22">
    <location>
        <position position="1112"/>
    </location>
    <ligand>
        <name>S-adenosyl-L-methionine</name>
        <dbReference type="ChEBI" id="CHEBI:59789"/>
    </ligand>
</feature>
<keyword evidence="11 20" id="KW-0808">Transferase</keyword>
<dbReference type="EMBL" id="FODD01000035">
    <property type="protein sequence ID" value="SEO66902.1"/>
    <property type="molecule type" value="Genomic_DNA"/>
</dbReference>
<keyword evidence="31" id="KW-1185">Reference proteome</keyword>
<keyword evidence="15 20" id="KW-0862">Zinc</keyword>
<dbReference type="NCBIfam" id="TIGR02082">
    <property type="entry name" value="metH"/>
    <property type="match status" value="1"/>
</dbReference>
<dbReference type="FunFam" id="3.20.20.330:FF:000006">
    <property type="entry name" value="Methionine synthase"/>
    <property type="match status" value="1"/>
</dbReference>
<dbReference type="GO" id="GO:0008270">
    <property type="term" value="F:zinc ion binding"/>
    <property type="evidence" value="ECO:0007669"/>
    <property type="project" value="UniProtKB-UniRule"/>
</dbReference>
<organism evidence="30 31">
    <name type="scientific">Actinacidiphila rubida</name>
    <dbReference type="NCBI Taxonomy" id="310780"/>
    <lineage>
        <taxon>Bacteria</taxon>
        <taxon>Bacillati</taxon>
        <taxon>Actinomycetota</taxon>
        <taxon>Actinomycetes</taxon>
        <taxon>Kitasatosporales</taxon>
        <taxon>Streptomycetaceae</taxon>
        <taxon>Actinacidiphila</taxon>
    </lineage>
</organism>
<dbReference type="Pfam" id="PF00809">
    <property type="entry name" value="Pterin_bind"/>
    <property type="match status" value="1"/>
</dbReference>
<dbReference type="GO" id="GO:0008705">
    <property type="term" value="F:methionine synthase activity"/>
    <property type="evidence" value="ECO:0007669"/>
    <property type="project" value="UniProtKB-UniRule"/>
</dbReference>
<dbReference type="InterPro" id="IPR036724">
    <property type="entry name" value="Cobalamin-bd_sf"/>
</dbReference>
<dbReference type="PROSITE" id="PS51337">
    <property type="entry name" value="B12_BINDING_NTER"/>
    <property type="match status" value="1"/>
</dbReference>
<dbReference type="Pfam" id="PF02607">
    <property type="entry name" value="B12-binding_2"/>
    <property type="match status" value="1"/>
</dbReference>
<evidence type="ECO:0000256" key="18">
    <source>
        <dbReference type="ARBA" id="ARBA00025552"/>
    </source>
</evidence>
<dbReference type="Pfam" id="PF02965">
    <property type="entry name" value="Met_synt_B12"/>
    <property type="match status" value="1"/>
</dbReference>
<dbReference type="Pfam" id="PF02574">
    <property type="entry name" value="S-methyl_trans"/>
    <property type="match status" value="1"/>
</dbReference>
<comment type="cofactor">
    <cofactor evidence="3 20 21">
        <name>methylcob(III)alamin</name>
        <dbReference type="ChEBI" id="CHEBI:28115"/>
    </cofactor>
</comment>
<accession>A0A1H8RKP2</accession>
<dbReference type="OrthoDB" id="9803687at2"/>
<feature type="binding site" evidence="21 23">
    <location>
        <position position="305"/>
    </location>
    <ligand>
        <name>Zn(2+)</name>
        <dbReference type="ChEBI" id="CHEBI:29105"/>
    </ligand>
</feature>
<feature type="binding site" evidence="21 23">
    <location>
        <position position="306"/>
    </location>
    <ligand>
        <name>Zn(2+)</name>
        <dbReference type="ChEBI" id="CHEBI:29105"/>
    </ligand>
</feature>
<comment type="similarity">
    <text evidence="5">Belongs to the vitamin-B12 dependent methionine synthase family.</text>
</comment>
<evidence type="ECO:0000256" key="6">
    <source>
        <dbReference type="ARBA" id="ARBA00012032"/>
    </source>
</evidence>
<dbReference type="PIRSF" id="PIRSF000381">
    <property type="entry name" value="MetH"/>
    <property type="match status" value="1"/>
</dbReference>
<evidence type="ECO:0000256" key="21">
    <source>
        <dbReference type="PIRSR" id="PIRSR000381-1"/>
    </source>
</evidence>
<feature type="binding site" evidence="22">
    <location>
        <position position="932"/>
    </location>
    <ligand>
        <name>S-adenosyl-L-methionine</name>
        <dbReference type="ChEBI" id="CHEBI:59789"/>
    </ligand>
</feature>
<dbReference type="InterPro" id="IPR037010">
    <property type="entry name" value="VitB12-dep_Met_synth_activ_sf"/>
</dbReference>
<sequence length="1170" mass="126805">MASPSRPSAAPAASNARAAALRKALATRVVVADGAMGTMLQAQEPTLDDFQQLEGCNEILNVTRPDIVRSVHEAYFEAGVDCVETNTFGANHSALSEYDSADRIHELAEAGAALAREVADGYAADGRERWVLGSIGPGTKLPTLGHIDYRTLRDGYEANAAGLIAGGADALIVETMQDLLQVKAALIGSRRAMAAAGVDLPLICSVAVETTGTMLLGSEIGAALTALEPLGIDLMGLNCSTGPAEMSEHLRYLTRHSRIPLTCMPNAGLPVLTKDGAHYPLSPAELADAQEVFTREYGLSLVGGCCGSTPEHLRQIVERVGGHDLTPRHPRPEPGAASLYQTVPFRQDTSYLAIGERTNANGSKKFREAMLAGRWEDCVELAREQIREGAHLLDLCVDYVGRDGVADMAEIAGRFATASTLPIVLDSTEVDVLRAGLEKLGGRAVLNSVNYEDGDGPESRFAKVTQLAVEHGAALIALTIDEEGQARTAEKKVEIAERLIDDLTGTWGVHESDILIDCLTFTICTGQEESRKDGAATIEAIRELKRRHPDVQTTLGLSNISFGLNPAARVVLNSVFLDECVKAGLDSAIVHAAKILPIARIPEEQRQAAYDLVYDKRAEGYDPLQKLMELFEGVDSSSVKAGRAEELAALPLEERLQRRIIDGEKNGLQADLDAALAERPALDIVNETLLSGMKVVGELFGSGQMQLPFVLQSAEVMKTAVAYLEPHMEKTDDSGGKGTIVLATVRGDVHDIGKNLVDIILSNNGYNVVNLGIKQPVSAILEAAQESRADVIGMSGLLVKSTVIMKENLEELNQRGLSADYPVILGGAALTRAYVEQDLHEIYAGEVRYARDAFEGLRLMDALIGIKRGVPGAKLPDLKPRRVPHRPQAEPEPELGQVRSDVATDNPVPAPPFWGTRVVKGIQLADYASWLDEGALFKGQWGLKEARAGGPSYEELVESEGRPRLRGLLTRLQSENLLEAAVTYGYFPCVSKGDDLIVLHEDGTERTRFTFPRQRRGRRLCLADFFRPEESGETDVVGFQVVTVGSRISEAANELFATDSYRDYLELHGLSVQLAEALAEYWHARVRAELGFGGEDPADVEDMFALKYRGARFSLGYGACPDLEDRAKIAQLLEPERIGVKLSEEFQLHPEQSTDAIVIHHPEAKYFNAR</sequence>
<evidence type="ECO:0000256" key="14">
    <source>
        <dbReference type="ARBA" id="ARBA00022737"/>
    </source>
</evidence>
<feature type="domain" description="B12-binding" evidence="28">
    <location>
        <begin position="737"/>
        <end position="874"/>
    </location>
</feature>
<dbReference type="Gene3D" id="1.10.1240.10">
    <property type="entry name" value="Methionine synthase domain"/>
    <property type="match status" value="1"/>
</dbReference>
<evidence type="ECO:0000256" key="13">
    <source>
        <dbReference type="ARBA" id="ARBA00022723"/>
    </source>
</evidence>
<evidence type="ECO:0000256" key="22">
    <source>
        <dbReference type="PIRSR" id="PIRSR000381-2"/>
    </source>
</evidence>
<dbReference type="PANTHER" id="PTHR45833">
    <property type="entry name" value="METHIONINE SYNTHASE"/>
    <property type="match status" value="1"/>
</dbReference>
<dbReference type="RefSeq" id="WP_075017873.1">
    <property type="nucleotide sequence ID" value="NZ_FODD01000035.1"/>
</dbReference>
<dbReference type="GO" id="GO:0005829">
    <property type="term" value="C:cytosol"/>
    <property type="evidence" value="ECO:0007669"/>
    <property type="project" value="TreeGrafter"/>
</dbReference>
<keyword evidence="16 20" id="KW-0486">Methionine biosynthesis</keyword>
<feature type="binding site" evidence="22">
    <location>
        <begin position="1166"/>
        <end position="1167"/>
    </location>
    <ligand>
        <name>S-adenosyl-L-methionine</name>
        <dbReference type="ChEBI" id="CHEBI:59789"/>
    </ligand>
</feature>
<feature type="binding site" evidence="21 23">
    <location>
        <position position="239"/>
    </location>
    <ligand>
        <name>Zn(2+)</name>
        <dbReference type="ChEBI" id="CHEBI:29105"/>
    </ligand>
</feature>
<dbReference type="STRING" id="310780.SAMN05216267_103546"/>
<feature type="domain" description="B12-binding N-terminal" evidence="29">
    <location>
        <begin position="643"/>
        <end position="736"/>
    </location>
</feature>
<evidence type="ECO:0000256" key="19">
    <source>
        <dbReference type="NCBIfam" id="TIGR02082"/>
    </source>
</evidence>
<evidence type="ECO:0000256" key="16">
    <source>
        <dbReference type="ARBA" id="ARBA00023167"/>
    </source>
</evidence>
<dbReference type="PROSITE" id="PS50972">
    <property type="entry name" value="PTERIN_BINDING"/>
    <property type="match status" value="1"/>
</dbReference>
<evidence type="ECO:0000256" key="7">
    <source>
        <dbReference type="ARBA" id="ARBA00013998"/>
    </source>
</evidence>
<feature type="binding site" evidence="22">
    <location>
        <begin position="747"/>
        <end position="751"/>
    </location>
    <ligand>
        <name>methylcob(III)alamin</name>
        <dbReference type="ChEBI" id="CHEBI:28115"/>
    </ligand>
</feature>
<dbReference type="FunFam" id="3.40.50.280:FF:000004">
    <property type="entry name" value="Methionine synthase"/>
    <property type="match status" value="1"/>
</dbReference>
<dbReference type="UniPathway" id="UPA00051">
    <property type="reaction ID" value="UER00081"/>
</dbReference>
<dbReference type="InterPro" id="IPR011005">
    <property type="entry name" value="Dihydropteroate_synth-like_sf"/>
</dbReference>
<dbReference type="Pfam" id="PF02310">
    <property type="entry name" value="B12-binding"/>
    <property type="match status" value="1"/>
</dbReference>
<evidence type="ECO:0000256" key="3">
    <source>
        <dbReference type="ARBA" id="ARBA00001956"/>
    </source>
</evidence>
<feature type="binding site" evidence="22">
    <location>
        <position position="795"/>
    </location>
    <ligand>
        <name>methylcob(III)alamin</name>
        <dbReference type="ChEBI" id="CHEBI:28115"/>
    </ligand>
</feature>
<comment type="pathway">
    <text evidence="4 20">Amino-acid biosynthesis; L-methionine biosynthesis via de novo pathway; L-methionine from L-homocysteine (MetH route): step 1/1.</text>
</comment>
<dbReference type="PROSITE" id="PS50974">
    <property type="entry name" value="ADOMET_ACTIVATION"/>
    <property type="match status" value="1"/>
</dbReference>
<dbReference type="Gene3D" id="3.40.50.280">
    <property type="entry name" value="Cobalamin-binding domain"/>
    <property type="match status" value="1"/>
</dbReference>
<dbReference type="Gene3D" id="3.10.196.10">
    <property type="entry name" value="Vitamin B12-dependent methionine synthase, activation domain"/>
    <property type="match status" value="1"/>
</dbReference>
<dbReference type="FunFam" id="3.20.20.20:FF:000007">
    <property type="entry name" value="Methionine synthase"/>
    <property type="match status" value="1"/>
</dbReference>
<feature type="domain" description="Hcy-binding" evidence="25">
    <location>
        <begin position="18"/>
        <end position="320"/>
    </location>
</feature>
<evidence type="ECO:0000259" key="29">
    <source>
        <dbReference type="PROSITE" id="PS51337"/>
    </source>
</evidence>
<dbReference type="InterPro" id="IPR003759">
    <property type="entry name" value="Cbl-bd_cap"/>
</dbReference>
<evidence type="ECO:0000256" key="4">
    <source>
        <dbReference type="ARBA" id="ARBA00005178"/>
    </source>
</evidence>
<keyword evidence="12 20" id="KW-0949">S-adenosyl-L-methionine</keyword>
<comment type="cofactor">
    <cofactor evidence="2 20 23">
        <name>Zn(2+)</name>
        <dbReference type="ChEBI" id="CHEBI:29105"/>
    </cofactor>
</comment>
<name>A0A1H8RKP2_9ACTN</name>
<dbReference type="SMART" id="SM01018">
    <property type="entry name" value="B12-binding_2"/>
    <property type="match status" value="1"/>
</dbReference>
<dbReference type="InterPro" id="IPR003726">
    <property type="entry name" value="HCY_dom"/>
</dbReference>
<dbReference type="InterPro" id="IPR000489">
    <property type="entry name" value="Pterin-binding_dom"/>
</dbReference>
<dbReference type="PROSITE" id="PS51332">
    <property type="entry name" value="B12_BINDING"/>
    <property type="match status" value="1"/>
</dbReference>
<dbReference type="FunFam" id="1.10.1240.10:FF:000002">
    <property type="entry name" value="Methionine synthase"/>
    <property type="match status" value="1"/>
</dbReference>
<dbReference type="SUPFAM" id="SSF47644">
    <property type="entry name" value="Methionine synthase domain"/>
    <property type="match status" value="1"/>
</dbReference>
<evidence type="ECO:0000256" key="24">
    <source>
        <dbReference type="SAM" id="MobiDB-lite"/>
    </source>
</evidence>
<feature type="domain" description="AdoMet activation" evidence="27">
    <location>
        <begin position="885"/>
        <end position="1170"/>
    </location>
</feature>
<dbReference type="SUPFAM" id="SSF82282">
    <property type="entry name" value="Homocysteine S-methyltransferase"/>
    <property type="match status" value="1"/>
</dbReference>
<evidence type="ECO:0000256" key="1">
    <source>
        <dbReference type="ARBA" id="ARBA00001700"/>
    </source>
</evidence>
<dbReference type="InterPro" id="IPR050554">
    <property type="entry name" value="Met_Synthase/Corrinoid"/>
</dbReference>
<evidence type="ECO:0000256" key="12">
    <source>
        <dbReference type="ARBA" id="ARBA00022691"/>
    </source>
</evidence>
<dbReference type="SUPFAM" id="SSF52242">
    <property type="entry name" value="Cobalamin (vitamin B12)-binding domain"/>
    <property type="match status" value="1"/>
</dbReference>
<dbReference type="InterPro" id="IPR011822">
    <property type="entry name" value="MetH"/>
</dbReference>
<dbReference type="InterPro" id="IPR033706">
    <property type="entry name" value="Met_synthase_B12-bd"/>
</dbReference>
<evidence type="ECO:0000259" key="27">
    <source>
        <dbReference type="PROSITE" id="PS50974"/>
    </source>
</evidence>
<comment type="function">
    <text evidence="18 20">Catalyzes the transfer of a methyl group from methyl-cobalamin to homocysteine, yielding enzyme-bound cob(I)alamin and methionine. Subsequently, remethylates the cofactor using methyltetrahydrofolate.</text>
</comment>
<evidence type="ECO:0000256" key="10">
    <source>
        <dbReference type="ARBA" id="ARBA00022628"/>
    </source>
</evidence>
<evidence type="ECO:0000259" key="28">
    <source>
        <dbReference type="PROSITE" id="PS51332"/>
    </source>
</evidence>
<dbReference type="InterPro" id="IPR036589">
    <property type="entry name" value="HCY_dom_sf"/>
</dbReference>
<keyword evidence="9 20" id="KW-0028">Amino-acid biosynthesis</keyword>
<evidence type="ECO:0000259" key="25">
    <source>
        <dbReference type="PROSITE" id="PS50970"/>
    </source>
</evidence>
<dbReference type="SUPFAM" id="SSF56507">
    <property type="entry name" value="Methionine synthase activation domain-like"/>
    <property type="match status" value="1"/>
</dbReference>
<evidence type="ECO:0000256" key="2">
    <source>
        <dbReference type="ARBA" id="ARBA00001947"/>
    </source>
</evidence>
<dbReference type="InterPro" id="IPR004223">
    <property type="entry name" value="VitB12-dep_Met_synth_activ_dom"/>
</dbReference>
<reference evidence="30 31" key="1">
    <citation type="submission" date="2016-10" db="EMBL/GenBank/DDBJ databases">
        <authorList>
            <person name="de Groot N.N."/>
        </authorList>
    </citation>
    <scope>NUCLEOTIDE SEQUENCE [LARGE SCALE GENOMIC DNA]</scope>
    <source>
        <strain evidence="30 31">CGMCC 4.2026</strain>
    </source>
</reference>
<comment type="domain">
    <text evidence="20">Modular enzyme with four functionally distinct domains. The isolated Hcy-binding domain catalyzes methyl transfer from free methylcobalamin to homocysteine. The Hcy-binding domain in association with the pterin-binding domain catalyzes the methylation of cob(I)alamin by methyltetrahydrofolate and the methylation of homocysteine. The B12-binding domain binds the cofactor. The AdoMet activation domain binds S-adenosyl-L-methionine. Under aerobic conditions cob(I)alamin can be converted to inactive cob(II)alamin. Reductive methylation by S-adenosyl-L-methionine and flavodoxin regenerates methylcobalamin.</text>
</comment>
<evidence type="ECO:0000313" key="30">
    <source>
        <dbReference type="EMBL" id="SEO66902.1"/>
    </source>
</evidence>
<dbReference type="Gene3D" id="3.20.20.20">
    <property type="entry name" value="Dihydropteroate synthase-like"/>
    <property type="match status" value="1"/>
</dbReference>
<dbReference type="PROSITE" id="PS50970">
    <property type="entry name" value="HCY"/>
    <property type="match status" value="1"/>
</dbReference>
<keyword evidence="14" id="KW-0677">Repeat</keyword>
<dbReference type="CDD" id="cd02069">
    <property type="entry name" value="methionine_synthase_B12_BD"/>
    <property type="match status" value="1"/>
</dbReference>
<keyword evidence="13 20" id="KW-0479">Metal-binding</keyword>